<reference evidence="1" key="1">
    <citation type="submission" date="2015-12" db="EMBL/GenBank/DDBJ databases">
        <title>Gene expression during late stages of embryo sac development: a critical building block for successful pollen-pistil interactions.</title>
        <authorList>
            <person name="Liu Y."/>
            <person name="Joly V."/>
            <person name="Sabar M."/>
            <person name="Matton D.P."/>
        </authorList>
    </citation>
    <scope>NUCLEOTIDE SEQUENCE</scope>
</reference>
<dbReference type="AlphaFoldDB" id="A0A0V0HGZ7"/>
<proteinExistence type="predicted"/>
<dbReference type="EMBL" id="GEDG01020119">
    <property type="protein sequence ID" value="JAP19383.1"/>
    <property type="molecule type" value="Transcribed_RNA"/>
</dbReference>
<accession>A0A0V0HGZ7</accession>
<organism evidence="1">
    <name type="scientific">Solanum chacoense</name>
    <name type="common">Chaco potato</name>
    <dbReference type="NCBI Taxonomy" id="4108"/>
    <lineage>
        <taxon>Eukaryota</taxon>
        <taxon>Viridiplantae</taxon>
        <taxon>Streptophyta</taxon>
        <taxon>Embryophyta</taxon>
        <taxon>Tracheophyta</taxon>
        <taxon>Spermatophyta</taxon>
        <taxon>Magnoliopsida</taxon>
        <taxon>eudicotyledons</taxon>
        <taxon>Gunneridae</taxon>
        <taxon>Pentapetalae</taxon>
        <taxon>asterids</taxon>
        <taxon>lamiids</taxon>
        <taxon>Solanales</taxon>
        <taxon>Solanaceae</taxon>
        <taxon>Solanoideae</taxon>
        <taxon>Solaneae</taxon>
        <taxon>Solanum</taxon>
    </lineage>
</organism>
<name>A0A0V0HGZ7_SOLCH</name>
<sequence length="96" mass="10699">MILGGDWMRNHNPVLLDFVAYEAQVSHLGRRVTLRGICNEGELQKMSSSSLIQFFKKGKGMWAHLFTITATTVESTELLPPAITSNNNNNIPSESH</sequence>
<evidence type="ECO:0000313" key="1">
    <source>
        <dbReference type="EMBL" id="JAP19383.1"/>
    </source>
</evidence>
<protein>
    <submittedName>
        <fullName evidence="1">Putative ovule protein</fullName>
    </submittedName>
</protein>